<evidence type="ECO:0000259" key="1">
    <source>
        <dbReference type="Pfam" id="PF01656"/>
    </source>
</evidence>
<dbReference type="PANTHER" id="PTHR13696">
    <property type="entry name" value="P-LOOP CONTAINING NUCLEOSIDE TRIPHOSPHATE HYDROLASE"/>
    <property type="match status" value="1"/>
</dbReference>
<comment type="caution">
    <text evidence="2">The sequence shown here is derived from an EMBL/GenBank/DDBJ whole genome shotgun (WGS) entry which is preliminary data.</text>
</comment>
<dbReference type="InterPro" id="IPR050678">
    <property type="entry name" value="DNA_Partitioning_ATPase"/>
</dbReference>
<gene>
    <name evidence="2" type="ORF">EOD41_17095</name>
</gene>
<dbReference type="InterPro" id="IPR002586">
    <property type="entry name" value="CobQ/CobB/MinD/ParA_Nub-bd_dom"/>
</dbReference>
<accession>A0A437MLI9</accession>
<name>A0A437MLI9_9SPHI</name>
<keyword evidence="3" id="KW-1185">Reference proteome</keyword>
<organism evidence="2 3">
    <name type="scientific">Mucilaginibacter limnophilus</name>
    <dbReference type="NCBI Taxonomy" id="1932778"/>
    <lineage>
        <taxon>Bacteria</taxon>
        <taxon>Pseudomonadati</taxon>
        <taxon>Bacteroidota</taxon>
        <taxon>Sphingobacteriia</taxon>
        <taxon>Sphingobacteriales</taxon>
        <taxon>Sphingobacteriaceae</taxon>
        <taxon>Mucilaginibacter</taxon>
    </lineage>
</organism>
<sequence length="201" mass="22069">MAKIITLAHQKGGVGKSTLALNLSLCFKSQLRVALIDTDLQGSIYHLRDEFKDLDILTPDRIIGLPALDYDLIVVDTPPYLSNKLNDLFHQSDYVLVPTKAGFFDIMAIRSTLALIRFSQAKNNRLKAGIVLNMVKPRSGLTAEVTSLLQTLGTPLLRTRVFDRVSIARSSMTAGVLKGTDQKAIEEITALAGEIIDMISE</sequence>
<dbReference type="EMBL" id="SACK01000008">
    <property type="protein sequence ID" value="RVT98540.1"/>
    <property type="molecule type" value="Genomic_DNA"/>
</dbReference>
<dbReference type="Proteomes" id="UP000282759">
    <property type="component" value="Unassembled WGS sequence"/>
</dbReference>
<evidence type="ECO:0000313" key="2">
    <source>
        <dbReference type="EMBL" id="RVT98540.1"/>
    </source>
</evidence>
<dbReference type="SUPFAM" id="SSF52540">
    <property type="entry name" value="P-loop containing nucleoside triphosphate hydrolases"/>
    <property type="match status" value="1"/>
</dbReference>
<dbReference type="InterPro" id="IPR027417">
    <property type="entry name" value="P-loop_NTPase"/>
</dbReference>
<dbReference type="Gene3D" id="3.40.50.300">
    <property type="entry name" value="P-loop containing nucleotide triphosphate hydrolases"/>
    <property type="match status" value="1"/>
</dbReference>
<reference evidence="2 3" key="1">
    <citation type="submission" date="2019-01" db="EMBL/GenBank/DDBJ databases">
        <authorList>
            <person name="Chen W.-M."/>
        </authorList>
    </citation>
    <scope>NUCLEOTIDE SEQUENCE [LARGE SCALE GENOMIC DNA]</scope>
    <source>
        <strain evidence="2 3">YBJ-36</strain>
    </source>
</reference>
<protein>
    <submittedName>
        <fullName evidence="2">ParA family protein</fullName>
    </submittedName>
</protein>
<dbReference type="AlphaFoldDB" id="A0A437MLI9"/>
<proteinExistence type="predicted"/>
<evidence type="ECO:0000313" key="3">
    <source>
        <dbReference type="Proteomes" id="UP000282759"/>
    </source>
</evidence>
<dbReference type="PIRSF" id="PIRSF009320">
    <property type="entry name" value="Nuc_binding_HP_1000"/>
    <property type="match status" value="1"/>
</dbReference>
<dbReference type="CDD" id="cd02042">
    <property type="entry name" value="ParAB_family"/>
    <property type="match status" value="1"/>
</dbReference>
<dbReference type="Pfam" id="PF01656">
    <property type="entry name" value="CbiA"/>
    <property type="match status" value="1"/>
</dbReference>
<dbReference type="OrthoDB" id="978593at2"/>
<feature type="domain" description="CobQ/CobB/MinD/ParA nucleotide binding" evidence="1">
    <location>
        <begin position="5"/>
        <end position="171"/>
    </location>
</feature>
<dbReference type="PANTHER" id="PTHR13696:SF96">
    <property type="entry name" value="COBQ_COBB_MIND_PARA NUCLEOTIDE BINDING DOMAIN-CONTAINING PROTEIN"/>
    <property type="match status" value="1"/>
</dbReference>